<evidence type="ECO:0000313" key="1">
    <source>
        <dbReference type="EMBL" id="KAJ1530173.1"/>
    </source>
</evidence>
<sequence>MSVGRRQKDAVKDHLARDEPSFELWRHELDTVFNETDGLVEVQKRNISKQWIRVNRHLFHSVSAVLGYAATSRLTLDCWQSNKTLSKQLKNRLHWLRRLRQRVMLSCDFLFMNTQGKPLDPKYQ</sequence>
<proteinExistence type="predicted"/>
<protein>
    <submittedName>
        <fullName evidence="1">Uncharacterized protein</fullName>
    </submittedName>
</protein>
<evidence type="ECO:0000313" key="2">
    <source>
        <dbReference type="Proteomes" id="UP001075354"/>
    </source>
</evidence>
<name>A0AAV7Y0M5_9NEOP</name>
<keyword evidence="2" id="KW-1185">Reference proteome</keyword>
<comment type="caution">
    <text evidence="1">The sequence shown here is derived from an EMBL/GenBank/DDBJ whole genome shotgun (WGS) entry which is preliminary data.</text>
</comment>
<reference evidence="1" key="1">
    <citation type="submission" date="2022-12" db="EMBL/GenBank/DDBJ databases">
        <title>Chromosome-level genome assembly of the bean flower thrips Megalurothrips usitatus.</title>
        <authorList>
            <person name="Ma L."/>
            <person name="Liu Q."/>
            <person name="Li H."/>
            <person name="Cai W."/>
        </authorList>
    </citation>
    <scope>NUCLEOTIDE SEQUENCE</scope>
    <source>
        <strain evidence="1">Cailab_2022a</strain>
    </source>
</reference>
<gene>
    <name evidence="1" type="ORF">ONE63_005104</name>
</gene>
<organism evidence="1 2">
    <name type="scientific">Megalurothrips usitatus</name>
    <name type="common">bean blossom thrips</name>
    <dbReference type="NCBI Taxonomy" id="439358"/>
    <lineage>
        <taxon>Eukaryota</taxon>
        <taxon>Metazoa</taxon>
        <taxon>Ecdysozoa</taxon>
        <taxon>Arthropoda</taxon>
        <taxon>Hexapoda</taxon>
        <taxon>Insecta</taxon>
        <taxon>Pterygota</taxon>
        <taxon>Neoptera</taxon>
        <taxon>Paraneoptera</taxon>
        <taxon>Thysanoptera</taxon>
        <taxon>Terebrantia</taxon>
        <taxon>Thripoidea</taxon>
        <taxon>Thripidae</taxon>
        <taxon>Megalurothrips</taxon>
    </lineage>
</organism>
<dbReference type="AlphaFoldDB" id="A0AAV7Y0M5"/>
<accession>A0AAV7Y0M5</accession>
<dbReference type="EMBL" id="JAPTSV010000002">
    <property type="protein sequence ID" value="KAJ1530173.1"/>
    <property type="molecule type" value="Genomic_DNA"/>
</dbReference>
<dbReference type="Proteomes" id="UP001075354">
    <property type="component" value="Chromosome 2"/>
</dbReference>